<organism evidence="1 2">
    <name type="scientific">SAR86 cluster bacterium SAR86E</name>
    <dbReference type="NCBI Taxonomy" id="1208365"/>
    <lineage>
        <taxon>Bacteria</taxon>
        <taxon>Pseudomonadati</taxon>
        <taxon>Pseudomonadota</taxon>
        <taxon>Gammaproteobacteria</taxon>
        <taxon>SAR86 cluster</taxon>
    </lineage>
</organism>
<comment type="caution">
    <text evidence="1">The sequence shown here is derived from an EMBL/GenBank/DDBJ whole genome shotgun (WGS) entry which is preliminary data.</text>
</comment>
<accession>K6GJI3</accession>
<name>K6GJI3_9GAMM</name>
<evidence type="ECO:0000313" key="2">
    <source>
        <dbReference type="Proteomes" id="UP000010310"/>
    </source>
</evidence>
<proteinExistence type="predicted"/>
<reference evidence="1 2" key="1">
    <citation type="submission" date="2012-09" db="EMBL/GenBank/DDBJ databases">
        <authorList>
            <person name="Dupont C.L."/>
            <person name="Rusch D.B."/>
            <person name="Lombardo M.-J."/>
            <person name="Novotny M."/>
            <person name="Yee-Greenbaum J."/>
            <person name="Laskin R."/>
        </authorList>
    </citation>
    <scope>NUCLEOTIDE SEQUENCE [LARGE SCALE GENOMIC DNA]</scope>
    <source>
        <strain evidence="1">SAR86E</strain>
    </source>
</reference>
<evidence type="ECO:0000313" key="1">
    <source>
        <dbReference type="EMBL" id="EKO37125.1"/>
    </source>
</evidence>
<dbReference type="EMBL" id="AMWX01000001">
    <property type="protein sequence ID" value="EKO37125.1"/>
    <property type="molecule type" value="Genomic_DNA"/>
</dbReference>
<protein>
    <recommendedName>
        <fullName evidence="3">PF11306 family protein</fullName>
    </recommendedName>
</protein>
<gene>
    <name evidence="1" type="ORF">B273_0391</name>
</gene>
<sequence length="226" mass="25880">MYKYSLIILGFLSSLIGSQEIPDYKGDYVFTNSRVTMKGIRELSSKKETNERTIQFNAKFPLGRIKIISDFTEADNQIASTKYNVDVKWTLISDKRVLTFDQAKNTLISAGKFKWESSLLANENVFDPLNVQIQIRKNVIAGLTEFSLMLPDLKTGAIEPNNYKVVGEGSYQVEGVDYPCVVVERIRTQDDRTTRYFLAPELDYLIIKVEDQDEDGDTMLELKKLY</sequence>
<dbReference type="STRING" id="1208365.B273_0391"/>
<dbReference type="AlphaFoldDB" id="K6GJI3"/>
<keyword evidence="2" id="KW-1185">Reference proteome</keyword>
<dbReference type="Proteomes" id="UP000010310">
    <property type="component" value="Unassembled WGS sequence"/>
</dbReference>
<evidence type="ECO:0008006" key="3">
    <source>
        <dbReference type="Google" id="ProtNLM"/>
    </source>
</evidence>